<dbReference type="InterPro" id="IPR049914">
    <property type="entry name" value="PHD1-3/5-6"/>
</dbReference>
<dbReference type="SUPFAM" id="SSF57903">
    <property type="entry name" value="FYVE/PHD zinc finger"/>
    <property type="match status" value="1"/>
</dbReference>
<keyword evidence="2" id="KW-0863">Zinc-finger</keyword>
<evidence type="ECO:0000256" key="3">
    <source>
        <dbReference type="ARBA" id="ARBA00022833"/>
    </source>
</evidence>
<dbReference type="PANTHER" id="PTHR33304">
    <property type="match status" value="1"/>
</dbReference>
<sequence>MQVLVSCIKGLRYACVFCIFVYNYLQVCDTCGDIGREYLFVVCCRCSDGAEHTYCMPKMLDKIPEGGWMCQQCKMEERKDSSCVKLPCKRNVKSGPFIAI</sequence>
<dbReference type="GO" id="GO:0008270">
    <property type="term" value="F:zinc ion binding"/>
    <property type="evidence" value="ECO:0007669"/>
    <property type="project" value="UniProtKB-KW"/>
</dbReference>
<dbReference type="InterPro" id="IPR011011">
    <property type="entry name" value="Znf_FYVE_PHD"/>
</dbReference>
<keyword evidence="3" id="KW-0862">Zinc</keyword>
<evidence type="ECO:0000256" key="1">
    <source>
        <dbReference type="ARBA" id="ARBA00022723"/>
    </source>
</evidence>
<dbReference type="EMBL" id="JAUIZM010000008">
    <property type="protein sequence ID" value="KAK1370929.1"/>
    <property type="molecule type" value="Genomic_DNA"/>
</dbReference>
<accession>A0AAD8HPG4</accession>
<reference evidence="6" key="2">
    <citation type="submission" date="2023-05" db="EMBL/GenBank/DDBJ databases">
        <authorList>
            <person name="Schelkunov M.I."/>
        </authorList>
    </citation>
    <scope>NUCLEOTIDE SEQUENCE</scope>
    <source>
        <strain evidence="6">Hsosn_3</strain>
        <tissue evidence="6">Leaf</tissue>
    </source>
</reference>
<name>A0AAD8HPG4_9APIA</name>
<keyword evidence="1" id="KW-0479">Metal-binding</keyword>
<dbReference type="GO" id="GO:0034244">
    <property type="term" value="P:negative regulation of transcription elongation by RNA polymerase II"/>
    <property type="evidence" value="ECO:0007669"/>
    <property type="project" value="InterPro"/>
</dbReference>
<protein>
    <recommendedName>
        <fullName evidence="8">PHD-type domain-containing protein</fullName>
    </recommendedName>
</protein>
<dbReference type="AlphaFoldDB" id="A0AAD8HPG4"/>
<dbReference type="Gene3D" id="3.30.40.10">
    <property type="entry name" value="Zinc/RING finger domain, C3HC4 (zinc finger)"/>
    <property type="match status" value="1"/>
</dbReference>
<comment type="caution">
    <text evidence="6">The sequence shown here is derived from an EMBL/GenBank/DDBJ whole genome shotgun (WGS) entry which is preliminary data.</text>
</comment>
<proteinExistence type="predicted"/>
<dbReference type="Proteomes" id="UP001237642">
    <property type="component" value="Unassembled WGS sequence"/>
</dbReference>
<dbReference type="InterPro" id="IPR013083">
    <property type="entry name" value="Znf_RING/FYVE/PHD"/>
</dbReference>
<keyword evidence="7" id="KW-1185">Reference proteome</keyword>
<dbReference type="PANTHER" id="PTHR33304:SF9">
    <property type="entry name" value="RING_FYVE_PHD ZINC FINGER SUPERFAMILY PROTEIN"/>
    <property type="match status" value="1"/>
</dbReference>
<evidence type="ECO:0000256" key="4">
    <source>
        <dbReference type="ARBA" id="ARBA00023015"/>
    </source>
</evidence>
<reference evidence="6" key="1">
    <citation type="submission" date="2023-02" db="EMBL/GenBank/DDBJ databases">
        <title>Genome of toxic invasive species Heracleum sosnowskyi carries increased number of genes despite the absence of recent whole-genome duplications.</title>
        <authorList>
            <person name="Schelkunov M."/>
            <person name="Shtratnikova V."/>
            <person name="Makarenko M."/>
            <person name="Klepikova A."/>
            <person name="Omelchenko D."/>
            <person name="Novikova G."/>
            <person name="Obukhova E."/>
            <person name="Bogdanov V."/>
            <person name="Penin A."/>
            <person name="Logacheva M."/>
        </authorList>
    </citation>
    <scope>NUCLEOTIDE SEQUENCE</scope>
    <source>
        <strain evidence="6">Hsosn_3</strain>
        <tissue evidence="6">Leaf</tissue>
    </source>
</reference>
<dbReference type="GO" id="GO:0140566">
    <property type="term" value="F:histone reader activity"/>
    <property type="evidence" value="ECO:0007669"/>
    <property type="project" value="InterPro"/>
</dbReference>
<organism evidence="6 7">
    <name type="scientific">Heracleum sosnowskyi</name>
    <dbReference type="NCBI Taxonomy" id="360622"/>
    <lineage>
        <taxon>Eukaryota</taxon>
        <taxon>Viridiplantae</taxon>
        <taxon>Streptophyta</taxon>
        <taxon>Embryophyta</taxon>
        <taxon>Tracheophyta</taxon>
        <taxon>Spermatophyta</taxon>
        <taxon>Magnoliopsida</taxon>
        <taxon>eudicotyledons</taxon>
        <taxon>Gunneridae</taxon>
        <taxon>Pentapetalae</taxon>
        <taxon>asterids</taxon>
        <taxon>campanulids</taxon>
        <taxon>Apiales</taxon>
        <taxon>Apiaceae</taxon>
        <taxon>Apioideae</taxon>
        <taxon>apioid superclade</taxon>
        <taxon>Tordylieae</taxon>
        <taxon>Tordyliinae</taxon>
        <taxon>Heracleum</taxon>
    </lineage>
</organism>
<evidence type="ECO:0000256" key="5">
    <source>
        <dbReference type="ARBA" id="ARBA00023163"/>
    </source>
</evidence>
<gene>
    <name evidence="6" type="ORF">POM88_037021</name>
</gene>
<evidence type="ECO:0000313" key="6">
    <source>
        <dbReference type="EMBL" id="KAK1370929.1"/>
    </source>
</evidence>
<evidence type="ECO:0000256" key="2">
    <source>
        <dbReference type="ARBA" id="ARBA00022771"/>
    </source>
</evidence>
<evidence type="ECO:0000313" key="7">
    <source>
        <dbReference type="Proteomes" id="UP001237642"/>
    </source>
</evidence>
<keyword evidence="4" id="KW-0805">Transcription regulation</keyword>
<evidence type="ECO:0008006" key="8">
    <source>
        <dbReference type="Google" id="ProtNLM"/>
    </source>
</evidence>
<keyword evidence="5" id="KW-0804">Transcription</keyword>